<reference evidence="2 3" key="1">
    <citation type="journal article" date="2017" name="Int. J. Syst. Evol. Microbiol.">
        <title>Pseudokineococcus basanitobsidens sp. nov., isolated from volcanic rock.</title>
        <authorList>
            <person name="Lee D.W."/>
            <person name="Park M.Y."/>
            <person name="Kim J.J."/>
            <person name="Kim B.S."/>
        </authorList>
    </citation>
    <scope>NUCLEOTIDE SEQUENCE [LARGE SCALE GENOMIC DNA]</scope>
    <source>
        <strain evidence="2 3">DSM 103726</strain>
    </source>
</reference>
<organism evidence="2 3">
    <name type="scientific">Pseudokineococcus basanitobsidens</name>
    <dbReference type="NCBI Taxonomy" id="1926649"/>
    <lineage>
        <taxon>Bacteria</taxon>
        <taxon>Bacillati</taxon>
        <taxon>Actinomycetota</taxon>
        <taxon>Actinomycetes</taxon>
        <taxon>Kineosporiales</taxon>
        <taxon>Kineosporiaceae</taxon>
        <taxon>Pseudokineococcus</taxon>
    </lineage>
</organism>
<dbReference type="Proteomes" id="UP001387100">
    <property type="component" value="Unassembled WGS sequence"/>
</dbReference>
<sequence length="276" mass="29030">MSSPVTPQETVRSADAHGRLPERTLAGWLSRHGLDLTEAELVASLDAAVPVGRLVSPDVARLPLGDESVLSSHSGVAPAAASELARGRARAVHDAAAMLSKSLSVRELADRLEVAPSTVRHWIRDSTVYALPGAAGRGVRRVPRWQLEDGHLLPGLGQVLRALPADMHPVQLERFFTTTQPELAVDGDAMSPREWLARGGAPEPVATLAAGLDDPVTGRGAHPAAALPPGRSGDVPRVPDETEDVERVPCTGSDEEPTSQAGVELHRHDGSARGDG</sequence>
<name>A0ABU8RPG0_9ACTN</name>
<gene>
    <name evidence="2" type="ORF">WDZ17_16330</name>
</gene>
<comment type="caution">
    <text evidence="2">The sequence shown here is derived from an EMBL/GenBank/DDBJ whole genome shotgun (WGS) entry which is preliminary data.</text>
</comment>
<protein>
    <submittedName>
        <fullName evidence="2">Helix-turn-helix domain-containing protein</fullName>
    </submittedName>
</protein>
<dbReference type="EMBL" id="JBBIAA010000036">
    <property type="protein sequence ID" value="MEJ5946864.1"/>
    <property type="molecule type" value="Genomic_DNA"/>
</dbReference>
<feature type="region of interest" description="Disordered" evidence="1">
    <location>
        <begin position="212"/>
        <end position="276"/>
    </location>
</feature>
<evidence type="ECO:0000313" key="3">
    <source>
        <dbReference type="Proteomes" id="UP001387100"/>
    </source>
</evidence>
<dbReference type="RefSeq" id="WP_339576243.1">
    <property type="nucleotide sequence ID" value="NZ_JBBIAA010000036.1"/>
</dbReference>
<feature type="compositionally biased region" description="Basic and acidic residues" evidence="1">
    <location>
        <begin position="264"/>
        <end position="276"/>
    </location>
</feature>
<evidence type="ECO:0000256" key="1">
    <source>
        <dbReference type="SAM" id="MobiDB-lite"/>
    </source>
</evidence>
<proteinExistence type="predicted"/>
<evidence type="ECO:0000313" key="2">
    <source>
        <dbReference type="EMBL" id="MEJ5946864.1"/>
    </source>
</evidence>
<keyword evidence="3" id="KW-1185">Reference proteome</keyword>
<accession>A0ABU8RPG0</accession>